<sequence>MSTLMNCPECNHEILSRMGTICPNCGFTVGYFNGDKRRKIYGKFFALTVFAPFISFITIIFASVNKYTMMIAIALFFYFAIKSCPLLFKDLFITKFEKIFFWFVWILVNSMLFTMIFNILRKGFEA</sequence>
<proteinExistence type="predicted"/>
<evidence type="ECO:0000256" key="1">
    <source>
        <dbReference type="SAM" id="Phobius"/>
    </source>
</evidence>
<evidence type="ECO:0000313" key="2">
    <source>
        <dbReference type="EMBL" id="RXJ83431.1"/>
    </source>
</evidence>
<feature type="transmembrane region" description="Helical" evidence="1">
    <location>
        <begin position="44"/>
        <end position="64"/>
    </location>
</feature>
<comment type="caution">
    <text evidence="2">The sequence shown here is derived from an EMBL/GenBank/DDBJ whole genome shotgun (WGS) entry which is preliminary data.</text>
</comment>
<accession>A0A4Q0ZEY7</accession>
<feature type="transmembrane region" description="Helical" evidence="1">
    <location>
        <begin position="100"/>
        <end position="120"/>
    </location>
</feature>
<dbReference type="AlphaFoldDB" id="A0A4Q0ZEY7"/>
<dbReference type="OrthoDB" id="5347483at2"/>
<feature type="transmembrane region" description="Helical" evidence="1">
    <location>
        <begin position="70"/>
        <end position="88"/>
    </location>
</feature>
<gene>
    <name evidence="2" type="ORF">CRU90_09445</name>
</gene>
<keyword evidence="1" id="KW-0472">Membrane</keyword>
<dbReference type="EMBL" id="PDJZ01000011">
    <property type="protein sequence ID" value="RXJ83431.1"/>
    <property type="molecule type" value="Genomic_DNA"/>
</dbReference>
<organism evidence="2 3">
    <name type="scientific">Arcobacter cloacae</name>
    <dbReference type="NCBI Taxonomy" id="1054034"/>
    <lineage>
        <taxon>Bacteria</taxon>
        <taxon>Pseudomonadati</taxon>
        <taxon>Campylobacterota</taxon>
        <taxon>Epsilonproteobacteria</taxon>
        <taxon>Campylobacterales</taxon>
        <taxon>Arcobacteraceae</taxon>
        <taxon>Arcobacter</taxon>
    </lineage>
</organism>
<dbReference type="RefSeq" id="WP_128987040.1">
    <property type="nucleotide sequence ID" value="NZ_PDJZ01000011.1"/>
</dbReference>
<protein>
    <recommendedName>
        <fullName evidence="4">Zinc ribbon domain-containing protein</fullName>
    </recommendedName>
</protein>
<name>A0A4Q0ZEY7_9BACT</name>
<keyword evidence="1" id="KW-1133">Transmembrane helix</keyword>
<evidence type="ECO:0008006" key="4">
    <source>
        <dbReference type="Google" id="ProtNLM"/>
    </source>
</evidence>
<keyword evidence="1" id="KW-0812">Transmembrane</keyword>
<dbReference type="Proteomes" id="UP000290870">
    <property type="component" value="Unassembled WGS sequence"/>
</dbReference>
<reference evidence="2 3" key="1">
    <citation type="submission" date="2017-10" db="EMBL/GenBank/DDBJ databases">
        <title>Genomics of the genus Arcobacter.</title>
        <authorList>
            <person name="Perez-Cataluna A."/>
            <person name="Figueras M.J."/>
        </authorList>
    </citation>
    <scope>NUCLEOTIDE SEQUENCE [LARGE SCALE GENOMIC DNA]</scope>
    <source>
        <strain evidence="2 3">F26</strain>
    </source>
</reference>
<evidence type="ECO:0000313" key="3">
    <source>
        <dbReference type="Proteomes" id="UP000290870"/>
    </source>
</evidence>